<evidence type="ECO:0000313" key="2">
    <source>
        <dbReference type="EMBL" id="KAA3681338.1"/>
    </source>
</evidence>
<keyword evidence="3" id="KW-1185">Reference proteome</keyword>
<dbReference type="EMBL" id="QNGE01000226">
    <property type="protein sequence ID" value="KAA3681338.1"/>
    <property type="molecule type" value="Genomic_DNA"/>
</dbReference>
<sequence length="311" mass="33887">MQQPSFPMSGHFATAHLNSSGPSCSTRVQQHLYQNFIPNSPESCASGTLDVCVNQRKADNHNNSTPHSTIGPVDCSSCSVRWSNPGPWMSPTGSAPYHRGHRVSLANTGDHISVATNTCVQRDLSGHPNTGSFSLPPKAYNDSSHCRSPNLHHHNVTANDSEFVPQSTHVPSVSSLCSPLANRSKMREPACLPAASSVTCKRNPPPPPPPRSGSWLGRTPAGVIRQPHHTANVRPHQPHQQQQQPYRPCPSQMQNHQPRLCQQQNTVVSSTTGLRSVPSQAANFRPFELKTNYNMCNSTGDHSTQLSNDSR</sequence>
<feature type="non-terminal residue" evidence="2">
    <location>
        <position position="311"/>
    </location>
</feature>
<accession>A0A5J4P211</accession>
<reference evidence="2 3" key="1">
    <citation type="journal article" date="2019" name="Gigascience">
        <title>Whole-genome sequence of the oriental lung fluke Paragonimus westermani.</title>
        <authorList>
            <person name="Oey H."/>
            <person name="Zakrzewski M."/>
            <person name="Narain K."/>
            <person name="Devi K.R."/>
            <person name="Agatsuma T."/>
            <person name="Nawaratna S."/>
            <person name="Gobert G.N."/>
            <person name="Jones M.K."/>
            <person name="Ragan M.A."/>
            <person name="McManus D.P."/>
            <person name="Krause L."/>
        </authorList>
    </citation>
    <scope>NUCLEOTIDE SEQUENCE [LARGE SCALE GENOMIC DNA]</scope>
    <source>
        <strain evidence="2 3">IND2009</strain>
    </source>
</reference>
<dbReference type="Proteomes" id="UP000324629">
    <property type="component" value="Unassembled WGS sequence"/>
</dbReference>
<name>A0A5J4P211_9TREM</name>
<organism evidence="2 3">
    <name type="scientific">Paragonimus westermani</name>
    <dbReference type="NCBI Taxonomy" id="34504"/>
    <lineage>
        <taxon>Eukaryota</taxon>
        <taxon>Metazoa</taxon>
        <taxon>Spiralia</taxon>
        <taxon>Lophotrochozoa</taxon>
        <taxon>Platyhelminthes</taxon>
        <taxon>Trematoda</taxon>
        <taxon>Digenea</taxon>
        <taxon>Plagiorchiida</taxon>
        <taxon>Troglotremata</taxon>
        <taxon>Troglotrematidae</taxon>
        <taxon>Paragonimus</taxon>
    </lineage>
</organism>
<evidence type="ECO:0000313" key="3">
    <source>
        <dbReference type="Proteomes" id="UP000324629"/>
    </source>
</evidence>
<gene>
    <name evidence="2" type="ORF">DEA37_0013273</name>
</gene>
<feature type="region of interest" description="Disordered" evidence="1">
    <location>
        <begin position="196"/>
        <end position="258"/>
    </location>
</feature>
<protein>
    <submittedName>
        <fullName evidence="2">Uncharacterized protein</fullName>
    </submittedName>
</protein>
<dbReference type="AlphaFoldDB" id="A0A5J4P211"/>
<comment type="caution">
    <text evidence="2">The sequence shown here is derived from an EMBL/GenBank/DDBJ whole genome shotgun (WGS) entry which is preliminary data.</text>
</comment>
<proteinExistence type="predicted"/>
<evidence type="ECO:0000256" key="1">
    <source>
        <dbReference type="SAM" id="MobiDB-lite"/>
    </source>
</evidence>